<reference evidence="3 4" key="1">
    <citation type="submission" date="2015-01" db="EMBL/GenBank/DDBJ databases">
        <title>The Genome Sequence of Capronia semiimmersa CBS27337.</title>
        <authorList>
            <consortium name="The Broad Institute Genomics Platform"/>
            <person name="Cuomo C."/>
            <person name="de Hoog S."/>
            <person name="Gorbushina A."/>
            <person name="Stielow B."/>
            <person name="Teixiera M."/>
            <person name="Abouelleil A."/>
            <person name="Chapman S.B."/>
            <person name="Priest M."/>
            <person name="Young S.K."/>
            <person name="Wortman J."/>
            <person name="Nusbaum C."/>
            <person name="Birren B."/>
        </authorList>
    </citation>
    <scope>NUCLEOTIDE SEQUENCE [LARGE SCALE GENOMIC DNA]</scope>
    <source>
        <strain evidence="3 4">CBS 27337</strain>
    </source>
</reference>
<keyword evidence="4" id="KW-1185">Reference proteome</keyword>
<sequence length="211" mass="23793">MVAINMILVSVIMIFCLAVEALVPPNESGLSCPSPGCKEPTKPREHVRDFLHPHGPSAKMEDSGNLPLHPDEEPNKAPLEAERAKGDVPTEGNAQIQHAKRDDDTQDWQDWPETQKELVIAVIIDEFYLHMRIAGVEYETSVEEWTALLALTGMQDWLVKESWQSVYQWLIDSKNVLNIVTGGACKMDAQGLFDMPKEWKCKEFCKDWGSC</sequence>
<keyword evidence="2" id="KW-0732">Signal</keyword>
<feature type="compositionally biased region" description="Basic and acidic residues" evidence="1">
    <location>
        <begin position="39"/>
        <end position="52"/>
    </location>
</feature>
<evidence type="ECO:0000313" key="4">
    <source>
        <dbReference type="Proteomes" id="UP000054266"/>
    </source>
</evidence>
<proteinExistence type="predicted"/>
<dbReference type="EMBL" id="KN846961">
    <property type="protein sequence ID" value="KIW64148.1"/>
    <property type="molecule type" value="Genomic_DNA"/>
</dbReference>
<evidence type="ECO:0000256" key="1">
    <source>
        <dbReference type="SAM" id="MobiDB-lite"/>
    </source>
</evidence>
<accession>A0A0D2F813</accession>
<feature type="region of interest" description="Disordered" evidence="1">
    <location>
        <begin position="27"/>
        <end position="108"/>
    </location>
</feature>
<name>A0A0D2F813_9EURO</name>
<feature type="compositionally biased region" description="Basic and acidic residues" evidence="1">
    <location>
        <begin position="69"/>
        <end position="88"/>
    </location>
</feature>
<dbReference type="AlphaFoldDB" id="A0A0D2F813"/>
<feature type="signal peptide" evidence="2">
    <location>
        <begin position="1"/>
        <end position="21"/>
    </location>
</feature>
<feature type="chain" id="PRO_5002241754" evidence="2">
    <location>
        <begin position="22"/>
        <end position="211"/>
    </location>
</feature>
<gene>
    <name evidence="3" type="ORF">PV04_09102</name>
</gene>
<dbReference type="HOGENOM" id="CLU_1326258_0_0_1"/>
<evidence type="ECO:0000256" key="2">
    <source>
        <dbReference type="SAM" id="SignalP"/>
    </source>
</evidence>
<organism evidence="3 4">
    <name type="scientific">Phialophora macrospora</name>
    <dbReference type="NCBI Taxonomy" id="1851006"/>
    <lineage>
        <taxon>Eukaryota</taxon>
        <taxon>Fungi</taxon>
        <taxon>Dikarya</taxon>
        <taxon>Ascomycota</taxon>
        <taxon>Pezizomycotina</taxon>
        <taxon>Eurotiomycetes</taxon>
        <taxon>Chaetothyriomycetidae</taxon>
        <taxon>Chaetothyriales</taxon>
        <taxon>Herpotrichiellaceae</taxon>
        <taxon>Phialophora</taxon>
    </lineage>
</organism>
<evidence type="ECO:0000313" key="3">
    <source>
        <dbReference type="EMBL" id="KIW64148.1"/>
    </source>
</evidence>
<protein>
    <submittedName>
        <fullName evidence="3">Uncharacterized protein</fullName>
    </submittedName>
</protein>
<dbReference type="Proteomes" id="UP000054266">
    <property type="component" value="Unassembled WGS sequence"/>
</dbReference>